<name>A0A8X6YCM8_9ARAC</name>
<keyword evidence="2" id="KW-1185">Reference proteome</keyword>
<dbReference type="EMBL" id="BMAV01017129">
    <property type="protein sequence ID" value="GFY68581.1"/>
    <property type="molecule type" value="Genomic_DNA"/>
</dbReference>
<evidence type="ECO:0000313" key="2">
    <source>
        <dbReference type="Proteomes" id="UP000886998"/>
    </source>
</evidence>
<proteinExistence type="predicted"/>
<accession>A0A8X6YCM8</accession>
<dbReference type="AlphaFoldDB" id="A0A8X6YCM8"/>
<comment type="caution">
    <text evidence="1">The sequence shown here is derived from an EMBL/GenBank/DDBJ whole genome shotgun (WGS) entry which is preliminary data.</text>
</comment>
<sequence>MKSNPTREYRHLTRRLSPDLPYQKIGKISASKTNKTLPISHILAQKPALKYVYSLSTSIYQEIRHVFQKYGVLLAIKKIPPLECGIKFIIGYKILHFAIVFLSSWLLQVDVAVVINQSVNFNSTLQMIILVSTGTFLLPDCHVLELSCGGSPLNLSSAFR</sequence>
<protein>
    <submittedName>
        <fullName evidence="1">Uncharacterized protein</fullName>
    </submittedName>
</protein>
<evidence type="ECO:0000313" key="1">
    <source>
        <dbReference type="EMBL" id="GFY68581.1"/>
    </source>
</evidence>
<organism evidence="1 2">
    <name type="scientific">Trichonephila inaurata madagascariensis</name>
    <dbReference type="NCBI Taxonomy" id="2747483"/>
    <lineage>
        <taxon>Eukaryota</taxon>
        <taxon>Metazoa</taxon>
        <taxon>Ecdysozoa</taxon>
        <taxon>Arthropoda</taxon>
        <taxon>Chelicerata</taxon>
        <taxon>Arachnida</taxon>
        <taxon>Araneae</taxon>
        <taxon>Araneomorphae</taxon>
        <taxon>Entelegynae</taxon>
        <taxon>Araneoidea</taxon>
        <taxon>Nephilidae</taxon>
        <taxon>Trichonephila</taxon>
        <taxon>Trichonephila inaurata</taxon>
    </lineage>
</organism>
<gene>
    <name evidence="1" type="ORF">TNIN_483881</name>
</gene>
<reference evidence="1" key="1">
    <citation type="submission" date="2020-08" db="EMBL/GenBank/DDBJ databases">
        <title>Multicomponent nature underlies the extraordinary mechanical properties of spider dragline silk.</title>
        <authorList>
            <person name="Kono N."/>
            <person name="Nakamura H."/>
            <person name="Mori M."/>
            <person name="Yoshida Y."/>
            <person name="Ohtoshi R."/>
            <person name="Malay A.D."/>
            <person name="Moran D.A.P."/>
            <person name="Tomita M."/>
            <person name="Numata K."/>
            <person name="Arakawa K."/>
        </authorList>
    </citation>
    <scope>NUCLEOTIDE SEQUENCE</scope>
</reference>
<dbReference type="Proteomes" id="UP000886998">
    <property type="component" value="Unassembled WGS sequence"/>
</dbReference>